<evidence type="ECO:0000256" key="8">
    <source>
        <dbReference type="ARBA" id="ARBA00030520"/>
    </source>
</evidence>
<evidence type="ECO:0000259" key="12">
    <source>
        <dbReference type="Pfam" id="PF08264"/>
    </source>
</evidence>
<feature type="domain" description="Leucine--tRNA ligase RagD-binding" evidence="13">
    <location>
        <begin position="958"/>
        <end position="1030"/>
    </location>
</feature>
<feature type="domain" description="Aminoacyl-tRNA synthetase class Ia" evidence="11">
    <location>
        <begin position="20"/>
        <end position="103"/>
    </location>
</feature>
<dbReference type="FunFam" id="3.40.50.620:FF:000326">
    <property type="entry name" value="Leucine--tRNA ligase, cytoplasmic"/>
    <property type="match status" value="1"/>
</dbReference>
<evidence type="ECO:0000256" key="4">
    <source>
        <dbReference type="ARBA" id="ARBA00022741"/>
    </source>
</evidence>
<dbReference type="InterPro" id="IPR004493">
    <property type="entry name" value="Leu-tRNA-synth_Ia_arc/euk"/>
</dbReference>
<dbReference type="Pfam" id="PF24810">
    <property type="entry name" value="RBD_LARS1"/>
    <property type="match status" value="1"/>
</dbReference>
<dbReference type="InterPro" id="IPR013155">
    <property type="entry name" value="M/V/L/I-tRNA-synth_anticd-bd"/>
</dbReference>
<keyword evidence="3 9" id="KW-0436">Ligase</keyword>
<dbReference type="STRING" id="947166.A0A1D1VUY7"/>
<evidence type="ECO:0000256" key="7">
    <source>
        <dbReference type="ARBA" id="ARBA00023146"/>
    </source>
</evidence>
<dbReference type="GO" id="GO:0006429">
    <property type="term" value="P:leucyl-tRNA aminoacylation"/>
    <property type="evidence" value="ECO:0007669"/>
    <property type="project" value="InterPro"/>
</dbReference>
<evidence type="ECO:0000256" key="3">
    <source>
        <dbReference type="ARBA" id="ARBA00022598"/>
    </source>
</evidence>
<dbReference type="SUPFAM" id="SSF52374">
    <property type="entry name" value="Nucleotidylyl transferase"/>
    <property type="match status" value="1"/>
</dbReference>
<dbReference type="Gene3D" id="3.40.50.620">
    <property type="entry name" value="HUPs"/>
    <property type="match status" value="1"/>
</dbReference>
<proteinExistence type="inferred from homology"/>
<protein>
    <recommendedName>
        <fullName evidence="2">leucine--tRNA ligase</fullName>
        <ecNumber evidence="2">6.1.1.4</ecNumber>
    </recommendedName>
    <alternativeName>
        <fullName evidence="8">Leucyl-tRNA synthetase</fullName>
    </alternativeName>
</protein>
<keyword evidence="7 9" id="KW-0030">Aminoacyl-tRNA synthetase</keyword>
<keyword evidence="15" id="KW-1185">Reference proteome</keyword>
<dbReference type="GO" id="GO:0005524">
    <property type="term" value="F:ATP binding"/>
    <property type="evidence" value="ECO:0007669"/>
    <property type="project" value="UniProtKB-KW"/>
</dbReference>
<dbReference type="InterPro" id="IPR001412">
    <property type="entry name" value="aa-tRNA-synth_I_CS"/>
</dbReference>
<evidence type="ECO:0000259" key="11">
    <source>
        <dbReference type="Pfam" id="PF00133"/>
    </source>
</evidence>
<dbReference type="Pfam" id="PF08264">
    <property type="entry name" value="Anticodon_1"/>
    <property type="match status" value="1"/>
</dbReference>
<feature type="region of interest" description="Disordered" evidence="10">
    <location>
        <begin position="117"/>
        <end position="146"/>
    </location>
</feature>
<dbReference type="OrthoDB" id="10249672at2759"/>
<feature type="domain" description="Methionyl/Valyl/Leucyl/Isoleucyl-tRNA synthetase anticodon-binding" evidence="12">
    <location>
        <begin position="811"/>
        <end position="934"/>
    </location>
</feature>
<dbReference type="InterPro" id="IPR002300">
    <property type="entry name" value="aa-tRNA-synth_Ia"/>
</dbReference>
<reference evidence="14 15" key="1">
    <citation type="journal article" date="2016" name="Nat. Commun.">
        <title>Extremotolerant tardigrade genome and improved radiotolerance of human cultured cells by tardigrade-unique protein.</title>
        <authorList>
            <person name="Hashimoto T."/>
            <person name="Horikawa D.D."/>
            <person name="Saito Y."/>
            <person name="Kuwahara H."/>
            <person name="Kozuka-Hata H."/>
            <person name="Shin-I T."/>
            <person name="Minakuchi Y."/>
            <person name="Ohishi K."/>
            <person name="Motoyama A."/>
            <person name="Aizu T."/>
            <person name="Enomoto A."/>
            <person name="Kondo K."/>
            <person name="Tanaka S."/>
            <person name="Hara Y."/>
            <person name="Koshikawa S."/>
            <person name="Sagara H."/>
            <person name="Miura T."/>
            <person name="Yokobori S."/>
            <person name="Miyagawa K."/>
            <person name="Suzuki Y."/>
            <person name="Kubo T."/>
            <person name="Oyama M."/>
            <person name="Kohara Y."/>
            <person name="Fujiyama A."/>
            <person name="Arakawa K."/>
            <person name="Katayama T."/>
            <person name="Toyoda A."/>
            <person name="Kunieda T."/>
        </authorList>
    </citation>
    <scope>NUCLEOTIDE SEQUENCE [LARGE SCALE GENOMIC DNA]</scope>
    <source>
        <strain evidence="14 15">YOKOZUNA-1</strain>
    </source>
</reference>
<dbReference type="PROSITE" id="PS00178">
    <property type="entry name" value="AA_TRNA_LIGASE_I"/>
    <property type="match status" value="1"/>
</dbReference>
<evidence type="ECO:0000256" key="10">
    <source>
        <dbReference type="SAM" id="MobiDB-lite"/>
    </source>
</evidence>
<name>A0A1D1VUY7_RAMVA</name>
<dbReference type="NCBIfam" id="TIGR00395">
    <property type="entry name" value="leuS_arch"/>
    <property type="match status" value="1"/>
</dbReference>
<gene>
    <name evidence="14" type="primary">RvY_14392-1</name>
    <name evidence="14" type="synonym">RvY_14392.1</name>
    <name evidence="14" type="ORF">RvY_14392</name>
</gene>
<dbReference type="InterPro" id="IPR009080">
    <property type="entry name" value="tRNAsynth_Ia_anticodon-bd"/>
</dbReference>
<evidence type="ECO:0000259" key="13">
    <source>
        <dbReference type="Pfam" id="PF24810"/>
    </source>
</evidence>
<dbReference type="InterPro" id="IPR009008">
    <property type="entry name" value="Val/Leu/Ile-tRNA-synth_edit"/>
</dbReference>
<dbReference type="Gene3D" id="1.10.730.10">
    <property type="entry name" value="Isoleucyl-tRNA Synthetase, Domain 1"/>
    <property type="match status" value="1"/>
</dbReference>
<comment type="similarity">
    <text evidence="1 9">Belongs to the class-I aminoacyl-tRNA synthetase family.</text>
</comment>
<dbReference type="SUPFAM" id="SSF50677">
    <property type="entry name" value="ValRS/IleRS/LeuRS editing domain"/>
    <property type="match status" value="1"/>
</dbReference>
<dbReference type="Proteomes" id="UP000186922">
    <property type="component" value="Unassembled WGS sequence"/>
</dbReference>
<keyword evidence="6 9" id="KW-0648">Protein biosynthesis</keyword>
<keyword evidence="4 9" id="KW-0547">Nucleotide-binding</keyword>
<dbReference type="AlphaFoldDB" id="A0A1D1VUY7"/>
<dbReference type="FunFam" id="3.90.740.10:FF:000001">
    <property type="entry name" value="Leucine--tRNA ligase, cytoplasmic"/>
    <property type="match status" value="1"/>
</dbReference>
<dbReference type="GO" id="GO:0002161">
    <property type="term" value="F:aminoacyl-tRNA deacylase activity"/>
    <property type="evidence" value="ECO:0007669"/>
    <property type="project" value="InterPro"/>
</dbReference>
<evidence type="ECO:0000313" key="15">
    <source>
        <dbReference type="Proteomes" id="UP000186922"/>
    </source>
</evidence>
<organism evidence="14 15">
    <name type="scientific">Ramazzottius varieornatus</name>
    <name type="common">Water bear</name>
    <name type="synonym">Tardigrade</name>
    <dbReference type="NCBI Taxonomy" id="947166"/>
    <lineage>
        <taxon>Eukaryota</taxon>
        <taxon>Metazoa</taxon>
        <taxon>Ecdysozoa</taxon>
        <taxon>Tardigrada</taxon>
        <taxon>Eutardigrada</taxon>
        <taxon>Parachela</taxon>
        <taxon>Hypsibioidea</taxon>
        <taxon>Ramazzottiidae</taxon>
        <taxon>Ramazzottius</taxon>
    </lineage>
</organism>
<dbReference type="Pfam" id="PF00133">
    <property type="entry name" value="tRNA-synt_1"/>
    <property type="match status" value="2"/>
</dbReference>
<evidence type="ECO:0000313" key="14">
    <source>
        <dbReference type="EMBL" id="GAV04053.1"/>
    </source>
</evidence>
<dbReference type="Gene3D" id="3.90.740.10">
    <property type="entry name" value="Valyl/Leucyl/Isoleucyl-tRNA synthetase, editing domain"/>
    <property type="match status" value="1"/>
</dbReference>
<accession>A0A1D1VUY7</accession>
<feature type="domain" description="Aminoacyl-tRNA synthetase class Ia" evidence="11">
    <location>
        <begin position="182"/>
        <end position="774"/>
    </location>
</feature>
<dbReference type="GO" id="GO:0004823">
    <property type="term" value="F:leucine-tRNA ligase activity"/>
    <property type="evidence" value="ECO:0007669"/>
    <property type="project" value="UniProtKB-EC"/>
</dbReference>
<dbReference type="InterPro" id="IPR055416">
    <property type="entry name" value="RBD_LARS1"/>
</dbReference>
<dbReference type="CDD" id="cd07959">
    <property type="entry name" value="Anticodon_Ia_Leu_AEc"/>
    <property type="match status" value="1"/>
</dbReference>
<evidence type="ECO:0000256" key="1">
    <source>
        <dbReference type="ARBA" id="ARBA00005594"/>
    </source>
</evidence>
<evidence type="ECO:0000256" key="6">
    <source>
        <dbReference type="ARBA" id="ARBA00022917"/>
    </source>
</evidence>
<feature type="compositionally biased region" description="Basic and acidic residues" evidence="10">
    <location>
        <begin position="130"/>
        <end position="144"/>
    </location>
</feature>
<dbReference type="EC" id="6.1.1.4" evidence="2"/>
<comment type="caution">
    <text evidence="14">The sequence shown here is derived from an EMBL/GenBank/DDBJ whole genome shotgun (WGS) entry which is preliminary data.</text>
</comment>
<sequence>MEQQKGRAKVTSLLAVEKDVQEEWKKQKIFEEDAPETFLNEKKSKYLVTFPYPYMNGRLHLGHTFSLSKCEFAVGYQRMKGKHCLFPFGFHCTGMPIKASSDKIAREMELFGYPPVFPNEDEEQENTEGAPDKGQGDVIPENKAKGKKSKAVAKAGSFKFQWQIMKSLGMDDAEIAKFADPKHWLEYFPPLAIQDLKSMGVKVDWRRSFITTDANQFYDSFVKWQFLRLKERGKIDFGKRNTIFSPADEQPCMDHDRASGEGVGPMEYTLIKMKVLEPLPPVFEKVKDRNIFLVAATLRPETMYGQTNCWVKPEIRYMASELKNGDIVISTERSARNMSYQLITADFGKMVKVDSVGRGGYLTGQDLLGAKLRAPLTSHDHLYVLPMMNVRDDKGTGIVTSVPSDSPDDFAALRDLQKKEALRSKYGITEEMVKYDPIPIIDVPDLPPASADPKYQGLAAVFLVESDKTLVSQNDQEKLTVAKELVYSKGFYEGVLRVGPYKGKKVQDVKKKIQQELIQSGDALLYFEPEGKVISRSGDECVVALCDQWYLDYGQEDWKEQARKVLEQLDTYSPEVRNNFLATIDWLHEYACSRSYGLGTKLPWDPQYLIESLSDSTIYMAFYTVVHYLQSSLDGKQHGPSGIRPEQMQPEVLDYIFFKDAKFPENSGISKETLDKLKNAFEYWYGVDLRVSGKDLVPNHLTYFLYTHAAIWPNDPSKWPKSIRANGHILLNKEKMSKSTGNFLTLQEAIERYSADGMRMALADAGDGLDDANFSEVAADAGVLRLYTWLEYIKDKGELKLVERKEKTWNDRVFENDMNARIEQTDGHYERMLYKEALKSGFFEMQLCLSRYREFCGAEGMDRELMERFFEVQTLLLTPICPHVCEHTWKLLGKEGSIMHAKFPVSTAPVDQNLVHASQYVVEALHEFRLKKIANQTAGKGKNAGPVPPKPTHATIWIAKKYPPWQEAIFKKLQSYTPTGKEELPDKKQILEDLKENKEVAKHMKKVMPFVHLVKTKYETEGGKALRIELPFDEESVLSANLEYLKSTLELEGLDIKNNGESSDAKIKDELCPGEPSIVFRAEGVKPEMVNGSK</sequence>
<dbReference type="InterPro" id="IPR014729">
    <property type="entry name" value="Rossmann-like_a/b/a_fold"/>
</dbReference>
<dbReference type="EMBL" id="BDGG01000010">
    <property type="protein sequence ID" value="GAV04053.1"/>
    <property type="molecule type" value="Genomic_DNA"/>
</dbReference>
<dbReference type="PANTHER" id="PTHR45794">
    <property type="entry name" value="LEUCYL-TRNA SYNTHETASE"/>
    <property type="match status" value="1"/>
</dbReference>
<evidence type="ECO:0000256" key="5">
    <source>
        <dbReference type="ARBA" id="ARBA00022840"/>
    </source>
</evidence>
<evidence type="ECO:0000256" key="2">
    <source>
        <dbReference type="ARBA" id="ARBA00013164"/>
    </source>
</evidence>
<dbReference type="PANTHER" id="PTHR45794:SF1">
    <property type="entry name" value="LEUCINE--TRNA LIGASE, CYTOPLASMIC"/>
    <property type="match status" value="1"/>
</dbReference>
<dbReference type="SUPFAM" id="SSF47323">
    <property type="entry name" value="Anticodon-binding domain of a subclass of class I aminoacyl-tRNA synthetases"/>
    <property type="match status" value="1"/>
</dbReference>
<evidence type="ECO:0000256" key="9">
    <source>
        <dbReference type="RuleBase" id="RU363035"/>
    </source>
</evidence>
<keyword evidence="5 9" id="KW-0067">ATP-binding</keyword>